<dbReference type="EMBL" id="BPLQ01015338">
    <property type="protein sequence ID" value="GIY87355.1"/>
    <property type="molecule type" value="Genomic_DNA"/>
</dbReference>
<organism evidence="1 2">
    <name type="scientific">Caerostris darwini</name>
    <dbReference type="NCBI Taxonomy" id="1538125"/>
    <lineage>
        <taxon>Eukaryota</taxon>
        <taxon>Metazoa</taxon>
        <taxon>Ecdysozoa</taxon>
        <taxon>Arthropoda</taxon>
        <taxon>Chelicerata</taxon>
        <taxon>Arachnida</taxon>
        <taxon>Araneae</taxon>
        <taxon>Araneomorphae</taxon>
        <taxon>Entelegynae</taxon>
        <taxon>Araneoidea</taxon>
        <taxon>Araneidae</taxon>
        <taxon>Caerostris</taxon>
    </lineage>
</organism>
<dbReference type="AlphaFoldDB" id="A0AAV4WWU6"/>
<evidence type="ECO:0000313" key="1">
    <source>
        <dbReference type="EMBL" id="GIY87355.1"/>
    </source>
</evidence>
<dbReference type="Proteomes" id="UP001054837">
    <property type="component" value="Unassembled WGS sequence"/>
</dbReference>
<comment type="caution">
    <text evidence="1">The sequence shown here is derived from an EMBL/GenBank/DDBJ whole genome shotgun (WGS) entry which is preliminary data.</text>
</comment>
<name>A0AAV4WWU6_9ARAC</name>
<evidence type="ECO:0000313" key="2">
    <source>
        <dbReference type="Proteomes" id="UP001054837"/>
    </source>
</evidence>
<reference evidence="1 2" key="1">
    <citation type="submission" date="2021-06" db="EMBL/GenBank/DDBJ databases">
        <title>Caerostris darwini draft genome.</title>
        <authorList>
            <person name="Kono N."/>
            <person name="Arakawa K."/>
        </authorList>
    </citation>
    <scope>NUCLEOTIDE SEQUENCE [LARGE SCALE GENOMIC DNA]</scope>
</reference>
<protein>
    <submittedName>
        <fullName evidence="1">Uncharacterized protein</fullName>
    </submittedName>
</protein>
<keyword evidence="2" id="KW-1185">Reference proteome</keyword>
<sequence>MLFRISSLMPVKAYELAQVTFKDKQRILMKGSSWETPLYVHLKLKYQTPQLVEDVQSLRQLIPMSEFSPPPPLLKTPDQWAAQSTG</sequence>
<proteinExistence type="predicted"/>
<accession>A0AAV4WWU6</accession>
<gene>
    <name evidence="1" type="ORF">CDAR_542751</name>
</gene>